<name>Q3LWG4_BIGNA</name>
<dbReference type="GeneID" id="5788475"/>
<dbReference type="AlphaFoldDB" id="Q3LWG4"/>
<sequence>MNKTENQKNCSTILKSSWILLGLIINKLKEKEINSDLISNVYEKISLCVSQEEKIQLLNFLKSFDYTTYISRGEKKIDQLNQLLTNNLKNQVANSEIQENKKASTQPNSLCCSTTTQNESEVIENIKRKVYLLYLIDRNMKLLQVISSALKFN</sequence>
<reference evidence="1 2" key="1">
    <citation type="journal article" date="2006" name="Proc. Natl. Acad. Sci. U.S.A.">
        <title>Complete nucleotide sequence of the chlorarachniophyte nucleomorph: nature's smallest nucleus.</title>
        <authorList>
            <person name="Gilson P.R."/>
            <person name="Su V."/>
            <person name="Slamovits C.H."/>
            <person name="Reith M.E."/>
            <person name="Keeling P.J."/>
            <person name="McFadden G.I."/>
        </authorList>
    </citation>
    <scope>NUCLEOTIDE SEQUENCE [LARGE SCALE GENOMIC DNA]</scope>
    <source>
        <strain evidence="2">CCMP621</strain>
    </source>
</reference>
<accession>Q3LWG4</accession>
<evidence type="ECO:0000313" key="2">
    <source>
        <dbReference type="Proteomes" id="UP000243425"/>
    </source>
</evidence>
<evidence type="ECO:0000313" key="1">
    <source>
        <dbReference type="EMBL" id="ABA27201.1"/>
    </source>
</evidence>
<geneLocation type="nucleomorph" evidence="1"/>
<proteinExistence type="predicted"/>
<organism evidence="1 2">
    <name type="scientific">Bigelowiella natans</name>
    <name type="common">Pedinomonas minutissima</name>
    <name type="synonym">Chlorarachnion sp. (strain CCMP621)</name>
    <dbReference type="NCBI Taxonomy" id="227086"/>
    <lineage>
        <taxon>Eukaryota</taxon>
        <taxon>Sar</taxon>
        <taxon>Rhizaria</taxon>
        <taxon>Cercozoa</taxon>
        <taxon>Chlorarachniophyceae</taxon>
        <taxon>Bigelowiella</taxon>
    </lineage>
</organism>
<dbReference type="EMBL" id="DQ158856">
    <property type="protein sequence ID" value="ABA27201.1"/>
    <property type="molecule type" value="Genomic_DNA"/>
</dbReference>
<protein>
    <submittedName>
        <fullName evidence="1">Uncharacterized protein</fullName>
    </submittedName>
</protein>
<dbReference type="RefSeq" id="XP_001712813.1">
    <property type="nucleotide sequence ID" value="XM_001712761.1"/>
</dbReference>
<dbReference type="Proteomes" id="UP000243425">
    <property type="component" value="Nucleomorph 1"/>
</dbReference>
<keyword evidence="1" id="KW-0542">Nucleomorph</keyword>